<dbReference type="Gene3D" id="3.40.630.10">
    <property type="entry name" value="Zn peptidases"/>
    <property type="match status" value="1"/>
</dbReference>
<evidence type="ECO:0000259" key="8">
    <source>
        <dbReference type="PROSITE" id="PS00631"/>
    </source>
</evidence>
<comment type="subcellular location">
    <subcellularLocation>
        <location evidence="7">Cytoplasm</location>
    </subcellularLocation>
</comment>
<dbReference type="InterPro" id="IPR023042">
    <property type="entry name" value="Peptidase_M17_leu_NH2_pept"/>
</dbReference>
<comment type="function">
    <text evidence="7">Presumably involved in the processing and regular turnover of intracellular proteins. Catalyzes the removal of unsubstituted N-terminal amino acids from various peptides.</text>
</comment>
<evidence type="ECO:0000313" key="9">
    <source>
        <dbReference type="EMBL" id="OGD87170.1"/>
    </source>
</evidence>
<evidence type="ECO:0000256" key="1">
    <source>
        <dbReference type="ARBA" id="ARBA00000135"/>
    </source>
</evidence>
<gene>
    <name evidence="7" type="primary">pepA</name>
    <name evidence="9" type="ORF">A2870_03405</name>
</gene>
<feature type="active site" evidence="7">
    <location>
        <position position="276"/>
    </location>
</feature>
<feature type="binding site" evidence="7">
    <location>
        <position position="264"/>
    </location>
    <ligand>
        <name>Mn(2+)</name>
        <dbReference type="ChEBI" id="CHEBI:29035"/>
        <label>2</label>
    </ligand>
</feature>
<dbReference type="SUPFAM" id="SSF53187">
    <property type="entry name" value="Zn-dependent exopeptidases"/>
    <property type="match status" value="1"/>
</dbReference>
<dbReference type="Gene3D" id="3.40.220.10">
    <property type="entry name" value="Leucine Aminopeptidase, subunit E, domain 1"/>
    <property type="match status" value="1"/>
</dbReference>
<comment type="similarity">
    <text evidence="3 7">Belongs to the peptidase M17 family.</text>
</comment>
<feature type="binding site" evidence="7">
    <location>
        <position position="287"/>
    </location>
    <ligand>
        <name>Mn(2+)</name>
        <dbReference type="ChEBI" id="CHEBI:29035"/>
        <label>2</label>
    </ligand>
</feature>
<feature type="binding site" evidence="7">
    <location>
        <position position="348"/>
    </location>
    <ligand>
        <name>Mn(2+)</name>
        <dbReference type="ChEBI" id="CHEBI:29035"/>
        <label>1</label>
    </ligand>
</feature>
<name>A0A1F5G5K7_9BACT</name>
<dbReference type="EC" id="3.4.11.10" evidence="7"/>
<dbReference type="Proteomes" id="UP000179102">
    <property type="component" value="Unassembled WGS sequence"/>
</dbReference>
<comment type="cofactor">
    <cofactor evidence="7">
        <name>Mn(2+)</name>
        <dbReference type="ChEBI" id="CHEBI:29035"/>
    </cofactor>
    <text evidence="7">Binds 2 manganese ions per subunit.</text>
</comment>
<dbReference type="Pfam" id="PF02789">
    <property type="entry name" value="Peptidase_M17_N"/>
    <property type="match status" value="1"/>
</dbReference>
<evidence type="ECO:0000256" key="3">
    <source>
        <dbReference type="ARBA" id="ARBA00009528"/>
    </source>
</evidence>
<evidence type="ECO:0000313" key="10">
    <source>
        <dbReference type="Proteomes" id="UP000179102"/>
    </source>
</evidence>
<dbReference type="PROSITE" id="PS00631">
    <property type="entry name" value="CYTOSOL_AP"/>
    <property type="match status" value="1"/>
</dbReference>
<keyword evidence="5 7" id="KW-0645">Protease</keyword>
<feature type="domain" description="Cytosol aminopeptidase" evidence="8">
    <location>
        <begin position="344"/>
        <end position="351"/>
    </location>
</feature>
<keyword evidence="4 7" id="KW-0031">Aminopeptidase</keyword>
<dbReference type="EC" id="3.4.11.1" evidence="7"/>
<proteinExistence type="inferred from homology"/>
<feature type="binding site" evidence="7">
    <location>
        <position position="269"/>
    </location>
    <ligand>
        <name>Mn(2+)</name>
        <dbReference type="ChEBI" id="CHEBI:29035"/>
        <label>2</label>
    </ligand>
</feature>
<dbReference type="GO" id="GO:0030145">
    <property type="term" value="F:manganese ion binding"/>
    <property type="evidence" value="ECO:0007669"/>
    <property type="project" value="UniProtKB-UniRule"/>
</dbReference>
<dbReference type="AlphaFoldDB" id="A0A1F5G5K7"/>
<comment type="catalytic activity">
    <reaction evidence="1 7">
        <text>Release of an N-terminal amino acid, Xaa-|-Yaa-, in which Xaa is preferably Leu, but may be other amino acids including Pro although not Arg or Lys, and Yaa may be Pro. Amino acid amides and methyl esters are also readily hydrolyzed, but rates on arylamides are exceedingly low.</text>
        <dbReference type="EC" id="3.4.11.1"/>
    </reaction>
</comment>
<feature type="binding site" evidence="7">
    <location>
        <position position="346"/>
    </location>
    <ligand>
        <name>Mn(2+)</name>
        <dbReference type="ChEBI" id="CHEBI:29035"/>
        <label>1</label>
    </ligand>
</feature>
<dbReference type="CDD" id="cd00433">
    <property type="entry name" value="Peptidase_M17"/>
    <property type="match status" value="1"/>
</dbReference>
<dbReference type="EMBL" id="MFAZ01000018">
    <property type="protein sequence ID" value="OGD87170.1"/>
    <property type="molecule type" value="Genomic_DNA"/>
</dbReference>
<dbReference type="STRING" id="1797711.A2870_03405"/>
<feature type="binding site" evidence="7">
    <location>
        <position position="348"/>
    </location>
    <ligand>
        <name>Mn(2+)</name>
        <dbReference type="ChEBI" id="CHEBI:29035"/>
        <label>2</label>
    </ligand>
</feature>
<evidence type="ECO:0000256" key="2">
    <source>
        <dbReference type="ARBA" id="ARBA00000967"/>
    </source>
</evidence>
<keyword evidence="6 7" id="KW-0378">Hydrolase</keyword>
<comment type="catalytic activity">
    <reaction evidence="2 7">
        <text>Release of an N-terminal amino acid, preferentially leucine, but not glutamic or aspartic acids.</text>
        <dbReference type="EC" id="3.4.11.10"/>
    </reaction>
</comment>
<keyword evidence="7" id="KW-0479">Metal-binding</keyword>
<keyword evidence="7" id="KW-0464">Manganese</keyword>
<dbReference type="PANTHER" id="PTHR11963">
    <property type="entry name" value="LEUCINE AMINOPEPTIDASE-RELATED"/>
    <property type="match status" value="1"/>
</dbReference>
<dbReference type="GO" id="GO:0070006">
    <property type="term" value="F:metalloaminopeptidase activity"/>
    <property type="evidence" value="ECO:0007669"/>
    <property type="project" value="InterPro"/>
</dbReference>
<accession>A0A1F5G5K7</accession>
<dbReference type="SUPFAM" id="SSF52949">
    <property type="entry name" value="Macro domain-like"/>
    <property type="match status" value="1"/>
</dbReference>
<organism evidence="9 10">
    <name type="scientific">Candidatus Curtissbacteria bacterium RIFCSPHIGHO2_01_FULL_41_11</name>
    <dbReference type="NCBI Taxonomy" id="1797711"/>
    <lineage>
        <taxon>Bacteria</taxon>
        <taxon>Candidatus Curtissiibacteriota</taxon>
    </lineage>
</organism>
<protein>
    <recommendedName>
        <fullName evidence="7">Probable cytosol aminopeptidase</fullName>
        <ecNumber evidence="7">3.4.11.1</ecNumber>
    </recommendedName>
    <alternativeName>
        <fullName evidence="7">Leucine aminopeptidase</fullName>
        <shortName evidence="7">LAP</shortName>
        <ecNumber evidence="7">3.4.11.10</ecNumber>
    </alternativeName>
    <alternativeName>
        <fullName evidence="7">Leucyl aminopeptidase</fullName>
    </alternativeName>
</protein>
<dbReference type="GO" id="GO:0006508">
    <property type="term" value="P:proteolysis"/>
    <property type="evidence" value="ECO:0007669"/>
    <property type="project" value="UniProtKB-KW"/>
</dbReference>
<dbReference type="Pfam" id="PF00883">
    <property type="entry name" value="Peptidase_M17"/>
    <property type="match status" value="1"/>
</dbReference>
<dbReference type="HAMAP" id="MF_00181">
    <property type="entry name" value="Cytosol_peptidase_M17"/>
    <property type="match status" value="1"/>
</dbReference>
<dbReference type="PANTHER" id="PTHR11963:SF23">
    <property type="entry name" value="CYTOSOL AMINOPEPTIDASE"/>
    <property type="match status" value="1"/>
</dbReference>
<comment type="caution">
    <text evidence="9">The sequence shown here is derived from an EMBL/GenBank/DDBJ whole genome shotgun (WGS) entry which is preliminary data.</text>
</comment>
<feature type="binding site" evidence="7">
    <location>
        <position position="269"/>
    </location>
    <ligand>
        <name>Mn(2+)</name>
        <dbReference type="ChEBI" id="CHEBI:29035"/>
        <label>1</label>
    </ligand>
</feature>
<dbReference type="GO" id="GO:0005737">
    <property type="term" value="C:cytoplasm"/>
    <property type="evidence" value="ECO:0007669"/>
    <property type="project" value="UniProtKB-SubCell"/>
</dbReference>
<dbReference type="PRINTS" id="PR00481">
    <property type="entry name" value="LAMNOPPTDASE"/>
</dbReference>
<sequence>MRVNVLKGGKISELKCEVLVVGVFAKANFSSEQSVAEADELTDGAMRRFLAKNKKFGKPFEAVPFQISPKKHKNIEKVILVGLGDFEKLDNYKLRLLAVFAGKNKGKDVKSVALSLPKKVIIEDKIDLLVIGFLDGNFDSGHHKSHKEHHLDFEELVILSDKVSGGIQKKVERALVIADSIHKVREVVNQPSNIATPEYLVSFAKKIAQDNKLKIQVFSEKQVNELGMGIMASVAKGSELDLYFVVVRYLGAGSSGPTLALVGKGITFDSGGISIKPGEQMDWMKMDMAGAASCFGAMEAISKLKPKVNVVCACPLTENLPSGKASKPGDVVKGLSGKTVEIINTDAEGRLVLSDALTYVQKNFKPDYIVDCATLTGAVIAALGNLATGVMGKPQDFVDLVIKSGEETGERMWQLPLYDEYHELIKSYIADIANLSSGKGGGAETAAKFLEYFIDKKQKWAHLDIASTAWEESDKPYTAKGATGSSVTTLVQLAENLAK</sequence>
<dbReference type="NCBIfam" id="NF002073">
    <property type="entry name" value="PRK00913.1-2"/>
    <property type="match status" value="1"/>
</dbReference>
<keyword evidence="7" id="KW-0963">Cytoplasm</keyword>
<evidence type="ECO:0000256" key="5">
    <source>
        <dbReference type="ARBA" id="ARBA00022670"/>
    </source>
</evidence>
<dbReference type="InterPro" id="IPR000819">
    <property type="entry name" value="Peptidase_M17_C"/>
</dbReference>
<dbReference type="InterPro" id="IPR008283">
    <property type="entry name" value="Peptidase_M17_N"/>
</dbReference>
<dbReference type="InterPro" id="IPR043472">
    <property type="entry name" value="Macro_dom-like"/>
</dbReference>
<dbReference type="InterPro" id="IPR011356">
    <property type="entry name" value="Leucine_aapep/pepB"/>
</dbReference>
<reference evidence="9 10" key="1">
    <citation type="journal article" date="2016" name="Nat. Commun.">
        <title>Thousands of microbial genomes shed light on interconnected biogeochemical processes in an aquifer system.</title>
        <authorList>
            <person name="Anantharaman K."/>
            <person name="Brown C.T."/>
            <person name="Hug L.A."/>
            <person name="Sharon I."/>
            <person name="Castelle C.J."/>
            <person name="Probst A.J."/>
            <person name="Thomas B.C."/>
            <person name="Singh A."/>
            <person name="Wilkins M.J."/>
            <person name="Karaoz U."/>
            <person name="Brodie E.L."/>
            <person name="Williams K.H."/>
            <person name="Hubbard S.S."/>
            <person name="Banfield J.F."/>
        </authorList>
    </citation>
    <scope>NUCLEOTIDE SEQUENCE [LARGE SCALE GENOMIC DNA]</scope>
</reference>
<feature type="active site" evidence="7">
    <location>
        <position position="350"/>
    </location>
</feature>
<evidence type="ECO:0000256" key="7">
    <source>
        <dbReference type="HAMAP-Rule" id="MF_00181"/>
    </source>
</evidence>
<dbReference type="NCBIfam" id="NF002074">
    <property type="entry name" value="PRK00913.1-4"/>
    <property type="match status" value="1"/>
</dbReference>
<evidence type="ECO:0000256" key="4">
    <source>
        <dbReference type="ARBA" id="ARBA00022438"/>
    </source>
</evidence>
<evidence type="ECO:0000256" key="6">
    <source>
        <dbReference type="ARBA" id="ARBA00022801"/>
    </source>
</evidence>